<accession>A0ABR7FZ41</accession>
<dbReference type="InterPro" id="IPR027417">
    <property type="entry name" value="P-loop_NTPase"/>
</dbReference>
<proteinExistence type="inferred from homology"/>
<organism evidence="8 9">
    <name type="scientific">Lachnospira hominis</name>
    <name type="common">ex Liu et al. 2021</name>
    <dbReference type="NCBI Taxonomy" id="2763051"/>
    <lineage>
        <taxon>Bacteria</taxon>
        <taxon>Bacillati</taxon>
        <taxon>Bacillota</taxon>
        <taxon>Clostridia</taxon>
        <taxon>Lachnospirales</taxon>
        <taxon>Lachnospiraceae</taxon>
        <taxon>Lachnospira</taxon>
    </lineage>
</organism>
<dbReference type="Gene3D" id="3.40.50.300">
    <property type="entry name" value="P-loop containing nucleotide triphosphate hydrolases"/>
    <property type="match status" value="1"/>
</dbReference>
<dbReference type="InterPro" id="IPR016496">
    <property type="entry name" value="GTPase_HflX"/>
</dbReference>
<dbReference type="Gene3D" id="6.10.250.2860">
    <property type="match status" value="1"/>
</dbReference>
<dbReference type="Proteomes" id="UP000628463">
    <property type="component" value="Unassembled WGS sequence"/>
</dbReference>
<comment type="function">
    <text evidence="5">GTPase that associates with the 50S ribosomal subunit and may have a role during protein synthesis or ribosome biogenesis.</text>
</comment>
<evidence type="ECO:0000256" key="4">
    <source>
        <dbReference type="ARBA" id="ARBA00023134"/>
    </source>
</evidence>
<reference evidence="8 9" key="1">
    <citation type="submission" date="2020-08" db="EMBL/GenBank/DDBJ databases">
        <title>Genome public.</title>
        <authorList>
            <person name="Liu C."/>
            <person name="Sun Q."/>
        </authorList>
    </citation>
    <scope>NUCLEOTIDE SEQUENCE [LARGE SCALE GENOMIC DNA]</scope>
    <source>
        <strain evidence="8 9">NSJ-43</strain>
    </source>
</reference>
<dbReference type="PIRSF" id="PIRSF006809">
    <property type="entry name" value="GTP-binding_hflX_prd"/>
    <property type="match status" value="1"/>
</dbReference>
<dbReference type="Pfam" id="PF16360">
    <property type="entry name" value="GTP-bdg_M"/>
    <property type="match status" value="1"/>
</dbReference>
<evidence type="ECO:0000259" key="7">
    <source>
        <dbReference type="PROSITE" id="PS51705"/>
    </source>
</evidence>
<evidence type="ECO:0000256" key="5">
    <source>
        <dbReference type="HAMAP-Rule" id="MF_00900"/>
    </source>
</evidence>
<dbReference type="EMBL" id="JACOPD010000003">
    <property type="protein sequence ID" value="MBC5680465.1"/>
    <property type="molecule type" value="Genomic_DNA"/>
</dbReference>
<dbReference type="HAMAP" id="MF_00900">
    <property type="entry name" value="GTPase_HflX"/>
    <property type="match status" value="1"/>
</dbReference>
<dbReference type="InterPro" id="IPR006073">
    <property type="entry name" value="GTP-bd"/>
</dbReference>
<evidence type="ECO:0000313" key="9">
    <source>
        <dbReference type="Proteomes" id="UP000628463"/>
    </source>
</evidence>
<dbReference type="InterPro" id="IPR032305">
    <property type="entry name" value="GTP-bd_M"/>
</dbReference>
<feature type="coiled-coil region" evidence="6">
    <location>
        <begin position="168"/>
        <end position="195"/>
    </location>
</feature>
<keyword evidence="3" id="KW-0460">Magnesium</keyword>
<comment type="caution">
    <text evidence="8">The sequence shown here is derived from an EMBL/GenBank/DDBJ whole genome shotgun (WGS) entry which is preliminary data.</text>
</comment>
<dbReference type="InterPro" id="IPR030394">
    <property type="entry name" value="G_HFLX_dom"/>
</dbReference>
<evidence type="ECO:0000256" key="3">
    <source>
        <dbReference type="ARBA" id="ARBA00022842"/>
    </source>
</evidence>
<dbReference type="Pfam" id="PF13167">
    <property type="entry name" value="GTP-bdg_N"/>
    <property type="match status" value="1"/>
</dbReference>
<gene>
    <name evidence="5 8" type="primary">hflX</name>
    <name evidence="8" type="ORF">H8S01_05760</name>
</gene>
<comment type="subcellular location">
    <subcellularLocation>
        <location evidence="5">Cytoplasm</location>
    </subcellularLocation>
    <text evidence="5">May associate with membranes.</text>
</comment>
<evidence type="ECO:0000313" key="8">
    <source>
        <dbReference type="EMBL" id="MBC5680465.1"/>
    </source>
</evidence>
<evidence type="ECO:0000256" key="1">
    <source>
        <dbReference type="ARBA" id="ARBA00022723"/>
    </source>
</evidence>
<dbReference type="PANTHER" id="PTHR10229">
    <property type="entry name" value="GTP-BINDING PROTEIN HFLX"/>
    <property type="match status" value="1"/>
</dbReference>
<dbReference type="PANTHER" id="PTHR10229:SF0">
    <property type="entry name" value="GTP-BINDING PROTEIN 6-RELATED"/>
    <property type="match status" value="1"/>
</dbReference>
<comment type="similarity">
    <text evidence="5">Belongs to the TRAFAC class OBG-HflX-like GTPase superfamily. HflX GTPase family.</text>
</comment>
<keyword evidence="9" id="KW-1185">Reference proteome</keyword>
<keyword evidence="5" id="KW-0963">Cytoplasm</keyword>
<keyword evidence="1" id="KW-0479">Metal-binding</keyword>
<dbReference type="Gene3D" id="3.40.50.11060">
    <property type="entry name" value="GTPase HflX, N-terminal domain"/>
    <property type="match status" value="1"/>
</dbReference>
<dbReference type="PRINTS" id="PR00326">
    <property type="entry name" value="GTP1OBG"/>
</dbReference>
<evidence type="ECO:0000256" key="2">
    <source>
        <dbReference type="ARBA" id="ARBA00022741"/>
    </source>
</evidence>
<dbReference type="PROSITE" id="PS51705">
    <property type="entry name" value="G_HFLX"/>
    <property type="match status" value="1"/>
</dbReference>
<dbReference type="CDD" id="cd01878">
    <property type="entry name" value="HflX"/>
    <property type="match status" value="1"/>
</dbReference>
<keyword evidence="6" id="KW-0175">Coiled coil</keyword>
<dbReference type="SUPFAM" id="SSF52540">
    <property type="entry name" value="P-loop containing nucleoside triphosphate hydrolases"/>
    <property type="match status" value="1"/>
</dbReference>
<dbReference type="InterPro" id="IPR042108">
    <property type="entry name" value="GTPase_HflX_N_sf"/>
</dbReference>
<dbReference type="NCBIfam" id="TIGR03156">
    <property type="entry name" value="GTP_HflX"/>
    <property type="match status" value="1"/>
</dbReference>
<dbReference type="RefSeq" id="WP_186836503.1">
    <property type="nucleotide sequence ID" value="NZ_JACOPD010000003.1"/>
</dbReference>
<dbReference type="InterPro" id="IPR025121">
    <property type="entry name" value="GTPase_HflX_N"/>
</dbReference>
<feature type="domain" description="Hflx-type G" evidence="7">
    <location>
        <begin position="202"/>
        <end position="366"/>
    </location>
</feature>
<comment type="subunit">
    <text evidence="5">Monomer. Associates with the 50S ribosomal subunit.</text>
</comment>
<keyword evidence="2 5" id="KW-0547">Nucleotide-binding</keyword>
<protein>
    <recommendedName>
        <fullName evidence="5">GTPase HflX</fullName>
    </recommendedName>
    <alternativeName>
        <fullName evidence="5">GTP-binding protein HflX</fullName>
    </alternativeName>
</protein>
<sequence>MAQIYETDEEIERVLLIGVALDDNDEAESSLDELAELAKTAGAVTVGRLIQPREYFHPATYIGKGKLEEVRLMADELDATGIICDDELTPAQLRNLEDVLNLKIMDRTMVILDIFASRANTSEGKIQVEMAQLKYRMTRLSGLGTTLSRLGGGIGTRGPGEKKIETDRRLIRDRISRLNAQLKEIENHREIQRQKRSDSTIPVAAIVGYTNAGKSTLLNKLTNAGVLSEDKLFATLDPTTRVLKLPNTDKVLLTDTVGFIRKLPHNLIEAFKSTLEEAKYADIIIHVVDSVHPDMDRQIAAVYETLDELQVGDKPVITLFNKTDLAGNAETIKDMRAKCSMRVSAKTGEGIDEFLDELGKILRENRIHINRCFKYQDAGRIQLIREFGTLISEEYTQDGIEVEAYVPKEIYDKL</sequence>
<keyword evidence="4 5" id="KW-0342">GTP-binding</keyword>
<name>A0ABR7FZ41_9FIRM</name>
<evidence type="ECO:0000256" key="6">
    <source>
        <dbReference type="SAM" id="Coils"/>
    </source>
</evidence>
<dbReference type="Pfam" id="PF01926">
    <property type="entry name" value="MMR_HSR1"/>
    <property type="match status" value="1"/>
</dbReference>